<keyword evidence="11 16" id="KW-0067">ATP-binding</keyword>
<keyword evidence="6" id="KW-0808">Transferase</keyword>
<accession>A0A9R1VEG4</accession>
<evidence type="ECO:0000256" key="7">
    <source>
        <dbReference type="ARBA" id="ARBA00022692"/>
    </source>
</evidence>
<evidence type="ECO:0000256" key="5">
    <source>
        <dbReference type="ARBA" id="ARBA00022527"/>
    </source>
</evidence>
<dbReference type="InterPro" id="IPR000719">
    <property type="entry name" value="Prot_kinase_dom"/>
</dbReference>
<keyword evidence="10" id="KW-0418">Kinase</keyword>
<dbReference type="InterPro" id="IPR015425">
    <property type="entry name" value="FH2_Formin"/>
</dbReference>
<dbReference type="EMBL" id="NBSK02000005">
    <property type="protein sequence ID" value="KAJ0203280.1"/>
    <property type="molecule type" value="Genomic_DNA"/>
</dbReference>
<evidence type="ECO:0000256" key="17">
    <source>
        <dbReference type="RuleBase" id="RU361260"/>
    </source>
</evidence>
<evidence type="ECO:0000256" key="11">
    <source>
        <dbReference type="ARBA" id="ARBA00022840"/>
    </source>
</evidence>
<evidence type="ECO:0000313" key="20">
    <source>
        <dbReference type="EMBL" id="KAJ0203280.1"/>
    </source>
</evidence>
<comment type="similarity">
    <text evidence="2">In the N-terminal section; belongs to the leguminous lectin family.</text>
</comment>
<evidence type="ECO:0000256" key="1">
    <source>
        <dbReference type="ARBA" id="ARBA00004251"/>
    </source>
</evidence>
<dbReference type="InterPro" id="IPR042201">
    <property type="entry name" value="FH2_Formin_sf"/>
</dbReference>
<dbReference type="PANTHER" id="PTHR27003">
    <property type="entry name" value="OS07G0166700 PROTEIN"/>
    <property type="match status" value="1"/>
</dbReference>
<keyword evidence="14" id="KW-0675">Receptor</keyword>
<keyword evidence="13" id="KW-0472">Membrane</keyword>
<dbReference type="PROSITE" id="PS51444">
    <property type="entry name" value="FH2"/>
    <property type="match status" value="1"/>
</dbReference>
<dbReference type="PROSITE" id="PS00108">
    <property type="entry name" value="PROTEIN_KINASE_ST"/>
    <property type="match status" value="2"/>
</dbReference>
<dbReference type="Proteomes" id="UP000235145">
    <property type="component" value="Unassembled WGS sequence"/>
</dbReference>
<dbReference type="SMART" id="SM00498">
    <property type="entry name" value="FH2"/>
    <property type="match status" value="1"/>
</dbReference>
<dbReference type="GO" id="GO:0005524">
    <property type="term" value="F:ATP binding"/>
    <property type="evidence" value="ECO:0007669"/>
    <property type="project" value="UniProtKB-UniRule"/>
</dbReference>
<dbReference type="InterPro" id="IPR001245">
    <property type="entry name" value="Ser-Thr/Tyr_kinase_cat_dom"/>
</dbReference>
<dbReference type="PROSITE" id="PS50011">
    <property type="entry name" value="PROTEIN_KINASE_DOM"/>
    <property type="match status" value="2"/>
</dbReference>
<proteinExistence type="inferred from homology"/>
<organism evidence="20 21">
    <name type="scientific">Lactuca sativa</name>
    <name type="common">Garden lettuce</name>
    <dbReference type="NCBI Taxonomy" id="4236"/>
    <lineage>
        <taxon>Eukaryota</taxon>
        <taxon>Viridiplantae</taxon>
        <taxon>Streptophyta</taxon>
        <taxon>Embryophyta</taxon>
        <taxon>Tracheophyta</taxon>
        <taxon>Spermatophyta</taxon>
        <taxon>Magnoliopsida</taxon>
        <taxon>eudicotyledons</taxon>
        <taxon>Gunneridae</taxon>
        <taxon>Pentapetalae</taxon>
        <taxon>asterids</taxon>
        <taxon>campanulids</taxon>
        <taxon>Asterales</taxon>
        <taxon>Asteraceae</taxon>
        <taxon>Cichorioideae</taxon>
        <taxon>Cichorieae</taxon>
        <taxon>Lactucinae</taxon>
        <taxon>Lactuca</taxon>
    </lineage>
</organism>
<keyword evidence="21" id="KW-1185">Reference proteome</keyword>
<evidence type="ECO:0000256" key="16">
    <source>
        <dbReference type="PROSITE-ProRule" id="PRU10141"/>
    </source>
</evidence>
<dbReference type="Pfam" id="PF02181">
    <property type="entry name" value="FH2"/>
    <property type="match status" value="1"/>
</dbReference>
<dbReference type="PANTHER" id="PTHR27003:SF359">
    <property type="entry name" value="SERINE_THREONINE-PROTEIN KINASE UNC-51-RELATED"/>
    <property type="match status" value="1"/>
</dbReference>
<evidence type="ECO:0000256" key="15">
    <source>
        <dbReference type="ARBA" id="ARBA00023180"/>
    </source>
</evidence>
<evidence type="ECO:0000256" key="14">
    <source>
        <dbReference type="ARBA" id="ARBA00023170"/>
    </source>
</evidence>
<keyword evidence="7" id="KW-0812">Transmembrane</keyword>
<keyword evidence="4" id="KW-1003">Cell membrane</keyword>
<dbReference type="FunFam" id="3.30.200.20:FF:000039">
    <property type="entry name" value="receptor-like protein kinase FERONIA"/>
    <property type="match status" value="1"/>
</dbReference>
<keyword evidence="8" id="KW-0732">Signal</keyword>
<dbReference type="SUPFAM" id="SSF56112">
    <property type="entry name" value="Protein kinase-like (PK-like)"/>
    <property type="match status" value="2"/>
</dbReference>
<evidence type="ECO:0000256" key="10">
    <source>
        <dbReference type="ARBA" id="ARBA00022777"/>
    </source>
</evidence>
<feature type="domain" description="Protein kinase" evidence="18">
    <location>
        <begin position="304"/>
        <end position="579"/>
    </location>
</feature>
<name>A0A9R1VEG4_LACSA</name>
<evidence type="ECO:0000256" key="6">
    <source>
        <dbReference type="ARBA" id="ARBA00022679"/>
    </source>
</evidence>
<evidence type="ECO:0000256" key="3">
    <source>
        <dbReference type="ARBA" id="ARBA00010217"/>
    </source>
</evidence>
<keyword evidence="5" id="KW-0723">Serine/threonine-protein kinase</keyword>
<dbReference type="SMART" id="SM00220">
    <property type="entry name" value="S_TKc"/>
    <property type="match status" value="2"/>
</dbReference>
<evidence type="ECO:0000256" key="4">
    <source>
        <dbReference type="ARBA" id="ARBA00022475"/>
    </source>
</evidence>
<keyword evidence="12" id="KW-1133">Transmembrane helix</keyword>
<dbReference type="GO" id="GO:0004674">
    <property type="term" value="F:protein serine/threonine kinase activity"/>
    <property type="evidence" value="ECO:0007669"/>
    <property type="project" value="UniProtKB-KW"/>
</dbReference>
<dbReference type="InterPro" id="IPR017441">
    <property type="entry name" value="Protein_kinase_ATP_BS"/>
</dbReference>
<evidence type="ECO:0000256" key="12">
    <source>
        <dbReference type="ARBA" id="ARBA00022989"/>
    </source>
</evidence>
<evidence type="ECO:0000313" key="21">
    <source>
        <dbReference type="Proteomes" id="UP000235145"/>
    </source>
</evidence>
<feature type="domain" description="FH2" evidence="19">
    <location>
        <begin position="596"/>
        <end position="986"/>
    </location>
</feature>
<feature type="domain" description="Protein kinase" evidence="18">
    <location>
        <begin position="24"/>
        <end position="286"/>
    </location>
</feature>
<feature type="binding site" evidence="16">
    <location>
        <position position="336"/>
    </location>
    <ligand>
        <name>ATP</name>
        <dbReference type="ChEBI" id="CHEBI:30616"/>
    </ligand>
</feature>
<comment type="similarity">
    <text evidence="3">In the C-terminal section; belongs to the protein kinase superfamily. Ser/Thr protein kinase family.</text>
</comment>
<dbReference type="Pfam" id="PF07714">
    <property type="entry name" value="PK_Tyr_Ser-Thr"/>
    <property type="match status" value="2"/>
</dbReference>
<gene>
    <name evidence="20" type="ORF">LSAT_V11C500248290</name>
</gene>
<evidence type="ECO:0000256" key="13">
    <source>
        <dbReference type="ARBA" id="ARBA00023136"/>
    </source>
</evidence>
<dbReference type="GO" id="GO:0002229">
    <property type="term" value="P:defense response to oomycetes"/>
    <property type="evidence" value="ECO:0007669"/>
    <property type="project" value="UniProtKB-ARBA"/>
</dbReference>
<evidence type="ECO:0000256" key="8">
    <source>
        <dbReference type="ARBA" id="ARBA00022729"/>
    </source>
</evidence>
<reference evidence="20 21" key="1">
    <citation type="journal article" date="2017" name="Nat. Commun.">
        <title>Genome assembly with in vitro proximity ligation data and whole-genome triplication in lettuce.</title>
        <authorList>
            <person name="Reyes-Chin-Wo S."/>
            <person name="Wang Z."/>
            <person name="Yang X."/>
            <person name="Kozik A."/>
            <person name="Arikit S."/>
            <person name="Song C."/>
            <person name="Xia L."/>
            <person name="Froenicke L."/>
            <person name="Lavelle D.O."/>
            <person name="Truco M.J."/>
            <person name="Xia R."/>
            <person name="Zhu S."/>
            <person name="Xu C."/>
            <person name="Xu H."/>
            <person name="Xu X."/>
            <person name="Cox K."/>
            <person name="Korf I."/>
            <person name="Meyers B.C."/>
            <person name="Michelmore R.W."/>
        </authorList>
    </citation>
    <scope>NUCLEOTIDE SEQUENCE [LARGE SCALE GENOMIC DNA]</scope>
    <source>
        <strain evidence="21">cv. Salinas</strain>
        <tissue evidence="20">Seedlings</tissue>
    </source>
</reference>
<comment type="subcellular location">
    <subcellularLocation>
        <location evidence="1">Cell membrane</location>
        <topology evidence="1">Single-pass type I membrane protein</topology>
    </subcellularLocation>
</comment>
<dbReference type="AlphaFoldDB" id="A0A9R1VEG4"/>
<evidence type="ECO:0000259" key="19">
    <source>
        <dbReference type="PROSITE" id="PS51444"/>
    </source>
</evidence>
<comment type="similarity">
    <text evidence="17">Belongs to the formin-like family.</text>
</comment>
<dbReference type="Gene3D" id="3.30.200.20">
    <property type="entry name" value="Phosphorylase Kinase, domain 1"/>
    <property type="match status" value="2"/>
</dbReference>
<dbReference type="InterPro" id="IPR011009">
    <property type="entry name" value="Kinase-like_dom_sf"/>
</dbReference>
<dbReference type="GO" id="GO:0004714">
    <property type="term" value="F:transmembrane receptor protein tyrosine kinase activity"/>
    <property type="evidence" value="ECO:0007669"/>
    <property type="project" value="InterPro"/>
</dbReference>
<dbReference type="Gene3D" id="1.20.58.2220">
    <property type="entry name" value="Formin, FH2 domain"/>
    <property type="match status" value="1"/>
</dbReference>
<protein>
    <recommendedName>
        <fullName evidence="17">Formin-like protein</fullName>
    </recommendedName>
</protein>
<dbReference type="SUPFAM" id="SSF101447">
    <property type="entry name" value="Formin homology 2 domain (FH2 domain)"/>
    <property type="match status" value="1"/>
</dbReference>
<evidence type="ECO:0000256" key="9">
    <source>
        <dbReference type="ARBA" id="ARBA00022741"/>
    </source>
</evidence>
<evidence type="ECO:0000259" key="18">
    <source>
        <dbReference type="PROSITE" id="PS50011"/>
    </source>
</evidence>
<sequence length="986" mass="112426">MSVPKMFEHLRIPLEAIRSATNDFAKDYCIGEGGLGKVYKGELILFKGPTKVALKRLDRIALQRNREFWMEIMMLSQYRHENIVSFLGFCDEKDEKILVYEYAFNNSLDLHLDSKDLTWVQRLSICIGAARGLEYLHDPAGTHQRILHRDVKSANILLDENWSASIADLGLSRFHQANISISILYNNPVGTMGYCDPSYMETGMLTKKSDVYSFGVVLFEVLCGRLCIQNNDRRGESLIHLDEINPDSLTAFAAIAYQCLRSNPEKRPSMNDVVKNLEDARTYQIYTEGTKISLRDIKLATDNFATNKCIGEGGFAKVYIGELVQSEGYIMTVAIKRLNPTNEAGNRGFENERNLSRYRNGNIVNLLGYCNDDNEEILVYEYAAKRSLDFYINSNDLRWVRRLKICIGAASGLVYLHNPEDYQKSVWHLDIKSGNILLDENWNAKVADFGLSKFIVAKQENTSPISGAVGTPGYCDPVYIETGSPAKESDIYSFGVVLFELLCGRLNTPNKYEHRSLAELIRNCYEKNDLSGIIFGNIKDEISPSSLREFVTIAYQCLKRDREERPSMKKILTALETALERQVLPLHLTPPPNPSSKSRNEYQRSLKPLIWETTRATLGTLWDVSLEHGNQSWDPEIDITELESLFCKYKDRAHLGSEKPKPENCCPVHSDRANSCKIMLQDIKLPIADITNAILALDSSALSADQVYDLTELCPTNEEMEMITNHTREKETLGECEQFFLECARIPRMDSKLQVFAFAITFTRRVKNFRDTLNIIKDATKEIMESTKLAKIMRIILKLGNKLNAGIAQGSAKGFKLGSLKRLDCTWATNKNVTLLHFLCKVVAEQMPELLYFYKDLIHLQDAYWIQLKDLYEEKCAIINSFEKVKQEFDASVSDGSVSAKFRKALRTFLYSADAELPSLIALFDEVDRYAESLVIYFGEDPNHYSWGQVITYLVYFIEMFKKAHNHNNMKATARKKKLETSTKEE</sequence>
<keyword evidence="9 16" id="KW-0547">Nucleotide-binding</keyword>
<dbReference type="GO" id="GO:0005886">
    <property type="term" value="C:plasma membrane"/>
    <property type="evidence" value="ECO:0000318"/>
    <property type="project" value="GO_Central"/>
</dbReference>
<keyword evidence="15" id="KW-0325">Glycoprotein</keyword>
<dbReference type="InterPro" id="IPR045272">
    <property type="entry name" value="ANXUR1/2-like"/>
</dbReference>
<dbReference type="Gene3D" id="1.10.510.10">
    <property type="entry name" value="Transferase(Phosphotransferase) domain 1"/>
    <property type="match status" value="2"/>
</dbReference>
<dbReference type="FunFam" id="1.10.510.10:FF:000240">
    <property type="entry name" value="Lectin-domain containing receptor kinase A4.3"/>
    <property type="match status" value="1"/>
</dbReference>
<evidence type="ECO:0000256" key="2">
    <source>
        <dbReference type="ARBA" id="ARBA00008536"/>
    </source>
</evidence>
<comment type="caution">
    <text evidence="20">The sequence shown here is derived from an EMBL/GenBank/DDBJ whole genome shotgun (WGS) entry which is preliminary data.</text>
</comment>
<dbReference type="InterPro" id="IPR008271">
    <property type="entry name" value="Ser/Thr_kinase_AS"/>
</dbReference>
<dbReference type="PROSITE" id="PS00107">
    <property type="entry name" value="PROTEIN_KINASE_ATP"/>
    <property type="match status" value="1"/>
</dbReference>
<dbReference type="GO" id="GO:0004672">
    <property type="term" value="F:protein kinase activity"/>
    <property type="evidence" value="ECO:0000318"/>
    <property type="project" value="GO_Central"/>
</dbReference>